<keyword evidence="3" id="KW-1185">Reference proteome</keyword>
<proteinExistence type="predicted"/>
<sequence length="30" mass="3217">MRYKDQAIPPDPPPGLGEAGEIVVESPKKP</sequence>
<protein>
    <submittedName>
        <fullName evidence="2">Uncharacterized protein</fullName>
    </submittedName>
</protein>
<dbReference type="Proteomes" id="UP000317835">
    <property type="component" value="Chromosome"/>
</dbReference>
<dbReference type="KEGG" id="tpla:ElP_48520"/>
<dbReference type="AlphaFoldDB" id="A0A518H7U3"/>
<evidence type="ECO:0000313" key="3">
    <source>
        <dbReference type="Proteomes" id="UP000317835"/>
    </source>
</evidence>
<feature type="region of interest" description="Disordered" evidence="1">
    <location>
        <begin position="1"/>
        <end position="30"/>
    </location>
</feature>
<reference evidence="2 3" key="1">
    <citation type="submission" date="2019-02" db="EMBL/GenBank/DDBJ databases">
        <title>Deep-cultivation of Planctomycetes and their phenomic and genomic characterization uncovers novel biology.</title>
        <authorList>
            <person name="Wiegand S."/>
            <person name="Jogler M."/>
            <person name="Boedeker C."/>
            <person name="Pinto D."/>
            <person name="Vollmers J."/>
            <person name="Rivas-Marin E."/>
            <person name="Kohn T."/>
            <person name="Peeters S.H."/>
            <person name="Heuer A."/>
            <person name="Rast P."/>
            <person name="Oberbeckmann S."/>
            <person name="Bunk B."/>
            <person name="Jeske O."/>
            <person name="Meyerdierks A."/>
            <person name="Storesund J.E."/>
            <person name="Kallscheuer N."/>
            <person name="Luecker S."/>
            <person name="Lage O.M."/>
            <person name="Pohl T."/>
            <person name="Merkel B.J."/>
            <person name="Hornburger P."/>
            <person name="Mueller R.-W."/>
            <person name="Bruemmer F."/>
            <person name="Labrenz M."/>
            <person name="Spormann A.M."/>
            <person name="Op den Camp H."/>
            <person name="Overmann J."/>
            <person name="Amann R."/>
            <person name="Jetten M.S.M."/>
            <person name="Mascher T."/>
            <person name="Medema M.H."/>
            <person name="Devos D.P."/>
            <person name="Kaster A.-K."/>
            <person name="Ovreas L."/>
            <person name="Rohde M."/>
            <person name="Galperin M.Y."/>
            <person name="Jogler C."/>
        </authorList>
    </citation>
    <scope>NUCLEOTIDE SEQUENCE [LARGE SCALE GENOMIC DNA]</scope>
    <source>
        <strain evidence="2 3">ElP</strain>
    </source>
</reference>
<accession>A0A518H7U3</accession>
<dbReference type="EMBL" id="CP036426">
    <property type="protein sequence ID" value="QDV36922.1"/>
    <property type="molecule type" value="Genomic_DNA"/>
</dbReference>
<evidence type="ECO:0000256" key="1">
    <source>
        <dbReference type="SAM" id="MobiDB-lite"/>
    </source>
</evidence>
<organism evidence="2 3">
    <name type="scientific">Tautonia plasticadhaerens</name>
    <dbReference type="NCBI Taxonomy" id="2527974"/>
    <lineage>
        <taxon>Bacteria</taxon>
        <taxon>Pseudomonadati</taxon>
        <taxon>Planctomycetota</taxon>
        <taxon>Planctomycetia</taxon>
        <taxon>Isosphaerales</taxon>
        <taxon>Isosphaeraceae</taxon>
        <taxon>Tautonia</taxon>
    </lineage>
</organism>
<name>A0A518H7U3_9BACT</name>
<evidence type="ECO:0000313" key="2">
    <source>
        <dbReference type="EMBL" id="QDV36922.1"/>
    </source>
</evidence>
<gene>
    <name evidence="2" type="ORF">ElP_48520</name>
</gene>